<dbReference type="InterPro" id="IPR003661">
    <property type="entry name" value="HisK_dim/P_dom"/>
</dbReference>
<keyword evidence="7" id="KW-0808">Transferase</keyword>
<evidence type="ECO:0000256" key="4">
    <source>
        <dbReference type="ARBA" id="ARBA00022475"/>
    </source>
</evidence>
<keyword evidence="6" id="KW-0597">Phosphoprotein</keyword>
<keyword evidence="14 15" id="KW-0472">Membrane</keyword>
<dbReference type="PANTHER" id="PTHR44936:SF5">
    <property type="entry name" value="SENSOR HISTIDINE KINASE ENVZ"/>
    <property type="match status" value="1"/>
</dbReference>
<evidence type="ECO:0000256" key="8">
    <source>
        <dbReference type="ARBA" id="ARBA00022692"/>
    </source>
</evidence>
<dbReference type="InterPro" id="IPR003660">
    <property type="entry name" value="HAMP_dom"/>
</dbReference>
<accession>A0ABQ6P5B7</accession>
<dbReference type="Pfam" id="PF00512">
    <property type="entry name" value="HisKA"/>
    <property type="match status" value="1"/>
</dbReference>
<feature type="transmembrane region" description="Helical" evidence="15">
    <location>
        <begin position="152"/>
        <end position="173"/>
    </location>
</feature>
<evidence type="ECO:0000256" key="6">
    <source>
        <dbReference type="ARBA" id="ARBA00022553"/>
    </source>
</evidence>
<dbReference type="InterPro" id="IPR036890">
    <property type="entry name" value="HATPase_C_sf"/>
</dbReference>
<dbReference type="SMART" id="SM00304">
    <property type="entry name" value="HAMP"/>
    <property type="match status" value="1"/>
</dbReference>
<name>A0ABQ6P5B7_9SPHN</name>
<comment type="caution">
    <text evidence="18">The sequence shown here is derived from an EMBL/GenBank/DDBJ whole genome shotgun (WGS) entry which is preliminary data.</text>
</comment>
<dbReference type="CDD" id="cd06225">
    <property type="entry name" value="HAMP"/>
    <property type="match status" value="1"/>
</dbReference>
<evidence type="ECO:0000256" key="13">
    <source>
        <dbReference type="ARBA" id="ARBA00023012"/>
    </source>
</evidence>
<comment type="catalytic activity">
    <reaction evidence="1">
        <text>ATP + protein L-histidine = ADP + protein N-phospho-L-histidine.</text>
        <dbReference type="EC" id="2.7.13.3"/>
    </reaction>
</comment>
<keyword evidence="5" id="KW-0997">Cell inner membrane</keyword>
<keyword evidence="12 15" id="KW-1133">Transmembrane helix</keyword>
<evidence type="ECO:0000259" key="17">
    <source>
        <dbReference type="PROSITE" id="PS50885"/>
    </source>
</evidence>
<evidence type="ECO:0000256" key="10">
    <source>
        <dbReference type="ARBA" id="ARBA00022777"/>
    </source>
</evidence>
<feature type="transmembrane region" description="Helical" evidence="15">
    <location>
        <begin position="12"/>
        <end position="33"/>
    </location>
</feature>
<sequence length="447" mass="47905">MKGRLFTRNVVTLVLTVLAGQMVAAVLVFLLVMEPQARRLAQMTADMTDIVGMQMARMTGPEREALVRRLNAGQAVAIRPGTDAPGGGLRRPTIIEREFLAAMADRFNHGAPLEWTTDRQSRLWVRLWLGGPGVVGQDWWVSLTPPGMRAPFTGMVIAGVTALVVSLLGGIMLQRHLDRPLRRLAAGVDALDPDALIREEPDGGPRLAEDGPAEIAAVARAFNRMAARLAAHEAERALMLGAVSHDLRTPLTRLRLSLELLHDSDADLLVRARGQVDRIEAMLAQFLDMARSMSAEQPCPTDVVALLVHAAFDAGFDTERAGELDLVVPERLEAMLRPGASARAIANLLGNALRHGTGPYRLAARVEGRELVIEVADSGAGFGPEMAEALCRPFARGDAARGGDGAGLGLAIAARVAALHGGRLDFVHAGAMFCARLRLPLVPPRQA</sequence>
<evidence type="ECO:0000256" key="9">
    <source>
        <dbReference type="ARBA" id="ARBA00022741"/>
    </source>
</evidence>
<evidence type="ECO:0000256" key="15">
    <source>
        <dbReference type="SAM" id="Phobius"/>
    </source>
</evidence>
<keyword evidence="19" id="KW-1185">Reference proteome</keyword>
<dbReference type="Gene3D" id="3.30.450.300">
    <property type="entry name" value="Sensor histidine kinase RisS, periplasmic domain"/>
    <property type="match status" value="1"/>
</dbReference>
<protein>
    <recommendedName>
        <fullName evidence="3">histidine kinase</fullName>
        <ecNumber evidence="3">2.7.13.3</ecNumber>
    </recommendedName>
</protein>
<evidence type="ECO:0000256" key="5">
    <source>
        <dbReference type="ARBA" id="ARBA00022519"/>
    </source>
</evidence>
<dbReference type="PROSITE" id="PS50109">
    <property type="entry name" value="HIS_KIN"/>
    <property type="match status" value="1"/>
</dbReference>
<dbReference type="SMART" id="SM00387">
    <property type="entry name" value="HATPase_c"/>
    <property type="match status" value="1"/>
</dbReference>
<dbReference type="Pfam" id="PF00672">
    <property type="entry name" value="HAMP"/>
    <property type="match status" value="1"/>
</dbReference>
<gene>
    <name evidence="18" type="ORF">NUTIK01_12350</name>
</gene>
<keyword evidence="13" id="KW-0902">Two-component regulatory system</keyword>
<keyword evidence="8 15" id="KW-0812">Transmembrane</keyword>
<evidence type="ECO:0000256" key="2">
    <source>
        <dbReference type="ARBA" id="ARBA00004429"/>
    </source>
</evidence>
<dbReference type="InterPro" id="IPR005467">
    <property type="entry name" value="His_kinase_dom"/>
</dbReference>
<dbReference type="InterPro" id="IPR038421">
    <property type="entry name" value="RisS_PPD_sf"/>
</dbReference>
<dbReference type="InterPro" id="IPR050980">
    <property type="entry name" value="2C_sensor_his_kinase"/>
</dbReference>
<dbReference type="InterPro" id="IPR004358">
    <property type="entry name" value="Sig_transdc_His_kin-like_C"/>
</dbReference>
<dbReference type="CDD" id="cd00082">
    <property type="entry name" value="HisKA"/>
    <property type="match status" value="1"/>
</dbReference>
<evidence type="ECO:0000256" key="7">
    <source>
        <dbReference type="ARBA" id="ARBA00022679"/>
    </source>
</evidence>
<evidence type="ECO:0000256" key="14">
    <source>
        <dbReference type="ARBA" id="ARBA00023136"/>
    </source>
</evidence>
<dbReference type="PRINTS" id="PR00344">
    <property type="entry name" value="BCTRLSENSOR"/>
</dbReference>
<evidence type="ECO:0000256" key="1">
    <source>
        <dbReference type="ARBA" id="ARBA00000085"/>
    </source>
</evidence>
<dbReference type="PANTHER" id="PTHR44936">
    <property type="entry name" value="SENSOR PROTEIN CREC"/>
    <property type="match status" value="1"/>
</dbReference>
<evidence type="ECO:0000259" key="16">
    <source>
        <dbReference type="PROSITE" id="PS50109"/>
    </source>
</evidence>
<dbReference type="InterPro" id="IPR003594">
    <property type="entry name" value="HATPase_dom"/>
</dbReference>
<dbReference type="SUPFAM" id="SSF47384">
    <property type="entry name" value="Homodimeric domain of signal transducing histidine kinase"/>
    <property type="match status" value="1"/>
</dbReference>
<feature type="transmembrane region" description="Helical" evidence="15">
    <location>
        <begin position="123"/>
        <end position="140"/>
    </location>
</feature>
<dbReference type="EMBL" id="BTFW01000001">
    <property type="protein sequence ID" value="GMM60458.1"/>
    <property type="molecule type" value="Genomic_DNA"/>
</dbReference>
<evidence type="ECO:0000313" key="19">
    <source>
        <dbReference type="Proteomes" id="UP001187221"/>
    </source>
</evidence>
<proteinExistence type="predicted"/>
<dbReference type="EC" id="2.7.13.3" evidence="3"/>
<dbReference type="RefSeq" id="WP_317974255.1">
    <property type="nucleotide sequence ID" value="NZ_BTFW01000001.1"/>
</dbReference>
<dbReference type="InterPro" id="IPR036097">
    <property type="entry name" value="HisK_dim/P_sf"/>
</dbReference>
<feature type="domain" description="Histidine kinase" evidence="16">
    <location>
        <begin position="242"/>
        <end position="443"/>
    </location>
</feature>
<dbReference type="PROSITE" id="PS50885">
    <property type="entry name" value="HAMP"/>
    <property type="match status" value="1"/>
</dbReference>
<dbReference type="Pfam" id="PF02518">
    <property type="entry name" value="HATPase_c"/>
    <property type="match status" value="1"/>
</dbReference>
<comment type="subcellular location">
    <subcellularLocation>
        <location evidence="2">Cell inner membrane</location>
        <topology evidence="2">Multi-pass membrane protein</topology>
    </subcellularLocation>
</comment>
<dbReference type="Gene3D" id="3.30.565.10">
    <property type="entry name" value="Histidine kinase-like ATPase, C-terminal domain"/>
    <property type="match status" value="1"/>
</dbReference>
<keyword evidence="10" id="KW-0418">Kinase</keyword>
<dbReference type="SUPFAM" id="SSF55874">
    <property type="entry name" value="ATPase domain of HSP90 chaperone/DNA topoisomerase II/histidine kinase"/>
    <property type="match status" value="1"/>
</dbReference>
<keyword evidence="11" id="KW-0067">ATP-binding</keyword>
<dbReference type="Proteomes" id="UP001187221">
    <property type="component" value="Unassembled WGS sequence"/>
</dbReference>
<reference evidence="18 19" key="1">
    <citation type="submission" date="2023-06" db="EMBL/GenBank/DDBJ databases">
        <title>Draft genome sequence of Novosphingobium sp. strain IK01.</title>
        <authorList>
            <person name="Hatamoto M."/>
            <person name="Ikarashi T."/>
            <person name="Yamaguchi T."/>
        </authorList>
    </citation>
    <scope>NUCLEOTIDE SEQUENCE [LARGE SCALE GENOMIC DNA]</scope>
    <source>
        <strain evidence="18 19">IK01</strain>
    </source>
</reference>
<evidence type="ECO:0000256" key="3">
    <source>
        <dbReference type="ARBA" id="ARBA00012438"/>
    </source>
</evidence>
<keyword evidence="4" id="KW-1003">Cell membrane</keyword>
<dbReference type="SMART" id="SM00388">
    <property type="entry name" value="HisKA"/>
    <property type="match status" value="1"/>
</dbReference>
<keyword evidence="9" id="KW-0547">Nucleotide-binding</keyword>
<evidence type="ECO:0000256" key="11">
    <source>
        <dbReference type="ARBA" id="ARBA00022840"/>
    </source>
</evidence>
<dbReference type="Gene3D" id="1.10.287.130">
    <property type="match status" value="1"/>
</dbReference>
<organism evidence="18 19">
    <name type="scientific">Novosphingobium pituita</name>
    <dbReference type="NCBI Taxonomy" id="3056842"/>
    <lineage>
        <taxon>Bacteria</taxon>
        <taxon>Pseudomonadati</taxon>
        <taxon>Pseudomonadota</taxon>
        <taxon>Alphaproteobacteria</taxon>
        <taxon>Sphingomonadales</taxon>
        <taxon>Sphingomonadaceae</taxon>
        <taxon>Novosphingobium</taxon>
    </lineage>
</organism>
<feature type="domain" description="HAMP" evidence="17">
    <location>
        <begin position="175"/>
        <end position="234"/>
    </location>
</feature>
<evidence type="ECO:0000313" key="18">
    <source>
        <dbReference type="EMBL" id="GMM60458.1"/>
    </source>
</evidence>
<evidence type="ECO:0000256" key="12">
    <source>
        <dbReference type="ARBA" id="ARBA00022989"/>
    </source>
</evidence>